<proteinExistence type="predicted"/>
<reference evidence="1 2" key="1">
    <citation type="submission" date="2024-10" db="EMBL/GenBank/DDBJ databases">
        <authorList>
            <person name="Deangelis K."/>
            <person name="Huntemann M."/>
            <person name="Clum A."/>
            <person name="Wang J."/>
            <person name="Palaniappan K."/>
            <person name="Ritter S."/>
            <person name="Chen I.-M."/>
            <person name="Stamatis D."/>
            <person name="Reddy T."/>
            <person name="O'Malley R."/>
            <person name="Daum C."/>
            <person name="Ng V."/>
            <person name="Ivanova N."/>
            <person name="Kyrpides N."/>
            <person name="Woyke T."/>
        </authorList>
    </citation>
    <scope>NUCLEOTIDE SEQUENCE [LARGE SCALE GENOMIC DNA]</scope>
    <source>
        <strain evidence="1 2">GAS97</strain>
    </source>
</reference>
<comment type="caution">
    <text evidence="1">The sequence shown here is derived from an EMBL/GenBank/DDBJ whole genome shotgun (WGS) entry which is preliminary data.</text>
</comment>
<evidence type="ECO:0000313" key="2">
    <source>
        <dbReference type="Proteomes" id="UP001620514"/>
    </source>
</evidence>
<dbReference type="RefSeq" id="WP_404609755.1">
    <property type="nucleotide sequence ID" value="NZ_JBIYDN010000015.1"/>
</dbReference>
<dbReference type="Proteomes" id="UP001620514">
    <property type="component" value="Unassembled WGS sequence"/>
</dbReference>
<reference evidence="1 2" key="2">
    <citation type="submission" date="2024-11" db="EMBL/GenBank/DDBJ databases">
        <title>Using genomics to understand microbial adaptation to soil warming.</title>
        <authorList>
            <person name="Deangelis K.M. PhD."/>
        </authorList>
    </citation>
    <scope>NUCLEOTIDE SEQUENCE [LARGE SCALE GENOMIC DNA]</scope>
    <source>
        <strain evidence="1 2">GAS97</strain>
    </source>
</reference>
<keyword evidence="2" id="KW-1185">Reference proteome</keyword>
<accession>A0ABW8MLW6</accession>
<protein>
    <submittedName>
        <fullName evidence="1">Uncharacterized protein</fullName>
    </submittedName>
</protein>
<name>A0ABW8MLW6_9BURK</name>
<evidence type="ECO:0000313" key="1">
    <source>
        <dbReference type="EMBL" id="MFK4444668.1"/>
    </source>
</evidence>
<sequence length="113" mass="12054">MTTTHTAGPWTNHGRIPQAGLPHSAVAAKTLIARVYSEAFGDSEQEAANACLIAAAPDLLEALQKLLRIQNDVEVLGEWEALEINVGMRKKTRAKVDEIHAQACAAVKKAIGA</sequence>
<organism evidence="1 2">
    <name type="scientific">Caballeronia udeis</name>
    <dbReference type="NCBI Taxonomy" id="1232866"/>
    <lineage>
        <taxon>Bacteria</taxon>
        <taxon>Pseudomonadati</taxon>
        <taxon>Pseudomonadota</taxon>
        <taxon>Betaproteobacteria</taxon>
        <taxon>Burkholderiales</taxon>
        <taxon>Burkholderiaceae</taxon>
        <taxon>Caballeronia</taxon>
    </lineage>
</organism>
<dbReference type="EMBL" id="JBIYDN010000015">
    <property type="protein sequence ID" value="MFK4444668.1"/>
    <property type="molecule type" value="Genomic_DNA"/>
</dbReference>
<gene>
    <name evidence="1" type="ORF">ABH943_004690</name>
</gene>